<protein>
    <submittedName>
        <fullName evidence="2">Acetyltransferase</fullName>
    </submittedName>
</protein>
<dbReference type="InterPro" id="IPR000182">
    <property type="entry name" value="GNAT_dom"/>
</dbReference>
<evidence type="ECO:0000313" key="3">
    <source>
        <dbReference type="Proteomes" id="UP000064183"/>
    </source>
</evidence>
<dbReference type="Pfam" id="PF13302">
    <property type="entry name" value="Acetyltransf_3"/>
    <property type="match status" value="1"/>
</dbReference>
<dbReference type="Gene3D" id="3.40.630.30">
    <property type="match status" value="1"/>
</dbReference>
<dbReference type="SUPFAM" id="SSF55729">
    <property type="entry name" value="Acyl-CoA N-acyltransferases (Nat)"/>
    <property type="match status" value="1"/>
</dbReference>
<sequence length="175" mass="19562">MSIAPATPHASAPAVRLRVPTDEDALTWYRVFDDPEVMEFFGGRRADLSVYEELTARQRRHDAELGYCLWTLTDEEDTVLGFTGAQPWPHTHYGPVGAIEIGWRLGRAAWGRGYATAAARATLERVRAAGVGEVVAMIHSRNARSMAVAERLGMRRAESYDTPRGQEAVCFRLEW</sequence>
<feature type="domain" description="N-acetyltransferase" evidence="1">
    <location>
        <begin position="15"/>
        <end position="175"/>
    </location>
</feature>
<evidence type="ECO:0000259" key="1">
    <source>
        <dbReference type="PROSITE" id="PS51186"/>
    </source>
</evidence>
<dbReference type="KEGG" id="sgb:WQO_20740"/>
<dbReference type="InterPro" id="IPR016181">
    <property type="entry name" value="Acyl_CoA_acyltransferase"/>
</dbReference>
<dbReference type="EMBL" id="CP013738">
    <property type="protein sequence ID" value="ALU95525.1"/>
    <property type="molecule type" value="Genomic_DNA"/>
</dbReference>
<gene>
    <name evidence="2" type="ORF">WQO_20740</name>
</gene>
<proteinExistence type="predicted"/>
<keyword evidence="2" id="KW-0808">Transferase</keyword>
<dbReference type="STRING" id="1172567.WQO_20740"/>
<accession>A0A0U3C159</accession>
<dbReference type="AlphaFoldDB" id="A0A0U3C159"/>
<dbReference type="RefSeq" id="WP_010060951.1">
    <property type="nucleotide sequence ID" value="NZ_CP013738.1"/>
</dbReference>
<dbReference type="Proteomes" id="UP000064183">
    <property type="component" value="Chromosome"/>
</dbReference>
<dbReference type="PROSITE" id="PS51186">
    <property type="entry name" value="GNAT"/>
    <property type="match status" value="1"/>
</dbReference>
<dbReference type="GeneID" id="27784809"/>
<evidence type="ECO:0000313" key="2">
    <source>
        <dbReference type="EMBL" id="ALU95525.1"/>
    </source>
</evidence>
<dbReference type="PANTHER" id="PTHR43792">
    <property type="entry name" value="GNAT FAMILY, PUTATIVE (AFU_ORTHOLOGUE AFUA_3G00765)-RELATED-RELATED"/>
    <property type="match status" value="1"/>
</dbReference>
<dbReference type="PANTHER" id="PTHR43792:SF1">
    <property type="entry name" value="N-ACETYLTRANSFERASE DOMAIN-CONTAINING PROTEIN"/>
    <property type="match status" value="1"/>
</dbReference>
<organism evidence="2 3">
    <name type="scientific">Streptomyces globisporus C-1027</name>
    <dbReference type="NCBI Taxonomy" id="1172567"/>
    <lineage>
        <taxon>Bacteria</taxon>
        <taxon>Bacillati</taxon>
        <taxon>Actinomycetota</taxon>
        <taxon>Actinomycetes</taxon>
        <taxon>Kitasatosporales</taxon>
        <taxon>Streptomycetaceae</taxon>
        <taxon>Streptomyces</taxon>
    </lineage>
</organism>
<dbReference type="InterPro" id="IPR051531">
    <property type="entry name" value="N-acetyltransferase"/>
</dbReference>
<reference evidence="2 3" key="1">
    <citation type="journal article" date="2012" name="J. Bacteriol.">
        <title>Draft genome sequence of Streptomyces globisporus C-1027, which produces an antitumor antibiotic consisting of a nine-membered enediyne with a chromoprotein.</title>
        <authorList>
            <person name="Wang L."/>
            <person name="Wang S."/>
            <person name="He Q."/>
            <person name="Yu T."/>
            <person name="Li Q."/>
            <person name="Hong B."/>
        </authorList>
    </citation>
    <scope>NUCLEOTIDE SEQUENCE [LARGE SCALE GENOMIC DNA]</scope>
    <source>
        <strain evidence="2 3">C-1027</strain>
    </source>
</reference>
<name>A0A0U3C159_STRGL</name>
<dbReference type="GO" id="GO:0016747">
    <property type="term" value="F:acyltransferase activity, transferring groups other than amino-acyl groups"/>
    <property type="evidence" value="ECO:0007669"/>
    <property type="project" value="InterPro"/>
</dbReference>